<dbReference type="EMBL" id="SNWM01000001">
    <property type="protein sequence ID" value="TDO24475.1"/>
    <property type="molecule type" value="Genomic_DNA"/>
</dbReference>
<evidence type="ECO:0008006" key="4">
    <source>
        <dbReference type="Google" id="ProtNLM"/>
    </source>
</evidence>
<dbReference type="Proteomes" id="UP000295499">
    <property type="component" value="Unassembled WGS sequence"/>
</dbReference>
<organism evidence="2 3">
    <name type="scientific">Pedobacter duraquae</name>
    <dbReference type="NCBI Taxonomy" id="425511"/>
    <lineage>
        <taxon>Bacteria</taxon>
        <taxon>Pseudomonadati</taxon>
        <taxon>Bacteroidota</taxon>
        <taxon>Sphingobacteriia</taxon>
        <taxon>Sphingobacteriales</taxon>
        <taxon>Sphingobacteriaceae</taxon>
        <taxon>Pedobacter</taxon>
    </lineage>
</organism>
<keyword evidence="3" id="KW-1185">Reference proteome</keyword>
<dbReference type="OrthoDB" id="8448116at2"/>
<proteinExistence type="predicted"/>
<comment type="caution">
    <text evidence="2">The sequence shown here is derived from an EMBL/GenBank/DDBJ whole genome shotgun (WGS) entry which is preliminary data.</text>
</comment>
<evidence type="ECO:0000256" key="1">
    <source>
        <dbReference type="SAM" id="SignalP"/>
    </source>
</evidence>
<accession>A0A4R6IRH1</accession>
<feature type="chain" id="PRO_5020923766" description="Histidine phosphatase superfamily protein (Branch 1)" evidence="1">
    <location>
        <begin position="23"/>
        <end position="184"/>
    </location>
</feature>
<dbReference type="RefSeq" id="WP_133552490.1">
    <property type="nucleotide sequence ID" value="NZ_SNWM01000001.1"/>
</dbReference>
<evidence type="ECO:0000313" key="2">
    <source>
        <dbReference type="EMBL" id="TDO24475.1"/>
    </source>
</evidence>
<protein>
    <recommendedName>
        <fullName evidence="4">Histidine phosphatase superfamily protein (Branch 1)</fullName>
    </recommendedName>
</protein>
<gene>
    <name evidence="2" type="ORF">CLV32_0764</name>
</gene>
<sequence>MNKICTAILLIALAISSNAGLAQSKDLKLVFIRHAEKPADGDNLSCQGLNRSLQLPAVLMKKFGKPSAIYVPALNLGKTTKRMRMLQTITPFAVKYNLAINSKYTEEDPGAMGDALLKEAGIVIIVWDHNSIQPMLKKLGMKKTGSLTWLDNDYDSMWIVSFSTGKPVLSKDAEGIRPAAGCSF</sequence>
<evidence type="ECO:0000313" key="3">
    <source>
        <dbReference type="Proteomes" id="UP000295499"/>
    </source>
</evidence>
<feature type="signal peptide" evidence="1">
    <location>
        <begin position="1"/>
        <end position="22"/>
    </location>
</feature>
<keyword evidence="1" id="KW-0732">Signal</keyword>
<reference evidence="2 3" key="1">
    <citation type="submission" date="2019-03" db="EMBL/GenBank/DDBJ databases">
        <title>Genomic Encyclopedia of Archaeal and Bacterial Type Strains, Phase II (KMG-II): from individual species to whole genera.</title>
        <authorList>
            <person name="Goeker M."/>
        </authorList>
    </citation>
    <scope>NUCLEOTIDE SEQUENCE [LARGE SCALE GENOMIC DNA]</scope>
    <source>
        <strain evidence="2 3">DSM 19034</strain>
    </source>
</reference>
<name>A0A4R6IRH1_9SPHI</name>
<dbReference type="AlphaFoldDB" id="A0A4R6IRH1"/>